<dbReference type="PANTHER" id="PTHR15454">
    <property type="entry name" value="NISCHARIN RELATED"/>
    <property type="match status" value="1"/>
</dbReference>
<evidence type="ECO:0000256" key="3">
    <source>
        <dbReference type="SAM" id="MobiDB-lite"/>
    </source>
</evidence>
<dbReference type="Pfam" id="PF13516">
    <property type="entry name" value="LRR_6"/>
    <property type="match status" value="1"/>
</dbReference>
<name>A0A369K1T2_HYPMA</name>
<dbReference type="InterPro" id="IPR001611">
    <property type="entry name" value="Leu-rich_rpt"/>
</dbReference>
<dbReference type="SMART" id="SM00369">
    <property type="entry name" value="LRR_TYP"/>
    <property type="match status" value="8"/>
</dbReference>
<feature type="region of interest" description="Disordered" evidence="3">
    <location>
        <begin position="525"/>
        <end position="561"/>
    </location>
</feature>
<feature type="region of interest" description="Disordered" evidence="3">
    <location>
        <begin position="155"/>
        <end position="178"/>
    </location>
</feature>
<dbReference type="PROSITE" id="PS51450">
    <property type="entry name" value="LRR"/>
    <property type="match status" value="4"/>
</dbReference>
<dbReference type="SUPFAM" id="SSF52058">
    <property type="entry name" value="L domain-like"/>
    <property type="match status" value="1"/>
</dbReference>
<feature type="compositionally biased region" description="Low complexity" evidence="3">
    <location>
        <begin position="41"/>
        <end position="57"/>
    </location>
</feature>
<feature type="region of interest" description="Disordered" evidence="3">
    <location>
        <begin position="463"/>
        <end position="484"/>
    </location>
</feature>
<proteinExistence type="predicted"/>
<dbReference type="STRING" id="39966.A0A369K1T2"/>
<keyword evidence="1" id="KW-0433">Leucine-rich repeat</keyword>
<evidence type="ECO:0000256" key="1">
    <source>
        <dbReference type="ARBA" id="ARBA00022614"/>
    </source>
</evidence>
<dbReference type="InterPro" id="IPR032675">
    <property type="entry name" value="LRR_dom_sf"/>
</dbReference>
<feature type="compositionally biased region" description="Polar residues" evidence="3">
    <location>
        <begin position="31"/>
        <end position="40"/>
    </location>
</feature>
<dbReference type="EMBL" id="LUEZ02000040">
    <property type="protein sequence ID" value="RDB25694.1"/>
    <property type="molecule type" value="Genomic_DNA"/>
</dbReference>
<comment type="caution">
    <text evidence="4">The sequence shown here is derived from an EMBL/GenBank/DDBJ whole genome shotgun (WGS) entry which is preliminary data.</text>
</comment>
<feature type="compositionally biased region" description="Pro residues" evidence="3">
    <location>
        <begin position="160"/>
        <end position="169"/>
    </location>
</feature>
<evidence type="ECO:0000313" key="4">
    <source>
        <dbReference type="EMBL" id="RDB25694.1"/>
    </source>
</evidence>
<dbReference type="AlphaFoldDB" id="A0A369K1T2"/>
<organism evidence="4 5">
    <name type="scientific">Hypsizygus marmoreus</name>
    <name type="common">White beech mushroom</name>
    <name type="synonym">Agaricus marmoreus</name>
    <dbReference type="NCBI Taxonomy" id="39966"/>
    <lineage>
        <taxon>Eukaryota</taxon>
        <taxon>Fungi</taxon>
        <taxon>Dikarya</taxon>
        <taxon>Basidiomycota</taxon>
        <taxon>Agaricomycotina</taxon>
        <taxon>Agaricomycetes</taxon>
        <taxon>Agaricomycetidae</taxon>
        <taxon>Agaricales</taxon>
        <taxon>Tricholomatineae</taxon>
        <taxon>Lyophyllaceae</taxon>
        <taxon>Hypsizygus</taxon>
    </lineage>
</organism>
<keyword evidence="2" id="KW-0677">Repeat</keyword>
<dbReference type="InterPro" id="IPR003591">
    <property type="entry name" value="Leu-rich_rpt_typical-subtyp"/>
</dbReference>
<feature type="compositionally biased region" description="Polar residues" evidence="3">
    <location>
        <begin position="7"/>
        <end position="22"/>
    </location>
</feature>
<dbReference type="OrthoDB" id="1517790at2759"/>
<dbReference type="GO" id="GO:0005737">
    <property type="term" value="C:cytoplasm"/>
    <property type="evidence" value="ECO:0007669"/>
    <property type="project" value="TreeGrafter"/>
</dbReference>
<accession>A0A369K1T2</accession>
<evidence type="ECO:0000256" key="2">
    <source>
        <dbReference type="ARBA" id="ARBA00022737"/>
    </source>
</evidence>
<dbReference type="SMART" id="SM00364">
    <property type="entry name" value="LRR_BAC"/>
    <property type="match status" value="4"/>
</dbReference>
<dbReference type="PANTHER" id="PTHR15454:SF56">
    <property type="entry name" value="PROTEIN PHOSPHATASE 1 REGULATORY SUBUNIT 7-RELATED"/>
    <property type="match status" value="1"/>
</dbReference>
<dbReference type="Proteomes" id="UP000076154">
    <property type="component" value="Unassembled WGS sequence"/>
</dbReference>
<feature type="compositionally biased region" description="Polar residues" evidence="3">
    <location>
        <begin position="548"/>
        <end position="561"/>
    </location>
</feature>
<dbReference type="PRINTS" id="PR00019">
    <property type="entry name" value="LEURICHRPT"/>
</dbReference>
<evidence type="ECO:0000313" key="5">
    <source>
        <dbReference type="Proteomes" id="UP000076154"/>
    </source>
</evidence>
<reference evidence="4" key="1">
    <citation type="submission" date="2018-04" db="EMBL/GenBank/DDBJ databases">
        <title>Whole genome sequencing of Hypsizygus marmoreus.</title>
        <authorList>
            <person name="Choi I.-G."/>
            <person name="Min B."/>
            <person name="Kim J.-G."/>
            <person name="Kim S."/>
            <person name="Oh Y.-L."/>
            <person name="Kong W.-S."/>
            <person name="Park H."/>
            <person name="Jeong J."/>
            <person name="Song E.-S."/>
        </authorList>
    </citation>
    <scope>NUCLEOTIDE SEQUENCE [LARGE SCALE GENOMIC DNA]</scope>
    <source>
        <strain evidence="4">51987-8</strain>
    </source>
</reference>
<feature type="region of interest" description="Disordered" evidence="3">
    <location>
        <begin position="1"/>
        <end position="61"/>
    </location>
</feature>
<keyword evidence="5" id="KW-1185">Reference proteome</keyword>
<dbReference type="SMART" id="SM00368">
    <property type="entry name" value="LRR_RI"/>
    <property type="match status" value="4"/>
</dbReference>
<gene>
    <name evidence="4" type="primary">lrrc40</name>
    <name evidence="4" type="ORF">Hypma_006892</name>
</gene>
<dbReference type="Gene3D" id="3.80.10.10">
    <property type="entry name" value="Ribonuclease Inhibitor"/>
    <property type="match status" value="3"/>
</dbReference>
<dbReference type="InParanoid" id="A0A369K1T2"/>
<sequence length="831" mass="89354">MSRIPLPSSTRSPLKPPSTVTKTRVAAPGTPSRTRAISTRSGTPTKSASSASTAQDSAPPPLSIKEAIALRRAEAKKAQAKSNIATNDFISLEDASPFPSKAADDEDILGRWPVTETIERARSTGSLNLATRSLPCIPSALFEIHLGIKPDPLKSVPNEPVLPPSAPPDAPRRGGKRDTPAWFEAQDLQILKLWNNEIIEIQHEISLFGSLKTIDLHKNKLENVPASFADLTALTTLDLSHNSLTSLPTNLFALPELTTLNLSHNSLTALAFNAPFASPSNGTRQRQAGGGSFFTPTVTRATSPLPRLLVLDASHNKLTANAIDLEMPRTLTKVILSANPLGINETRCRSLLQVLGALPKLKELRLENADIGDDAFPPALFTSSPFPNIRILDLGETKVTPEAAKEALKGIKQEVSFDLTTEDPPEGIARIIVGKKVVKEAWEVELERREKIRRAKLADFGDGWDAPLGSTTQSKSRTTRTEANGAQVVAATRAKLPVEVVKESWELEAEQGLLTEGGKRRARAAAAAAAASEAKPQTGLGVGKPSTAGHSPKSTTSGLSLASPQYFSQTTQTLTLPPSSPPSKTFAHTRAFSLAAPSSLFISSSRPEDLVVPSPTLPLSVIVTQPFAQTLKVLVLVNRRMDKSFSLPSIPEGHGGFLPNLEELNLEGCSLADLVSVTYANEASGTVTPPRSTAMILPLIAKLFPSLRTLDLSGNALTSLSLTAEALSSLILATAERKGLKHLRLRGNRLTELDGFQGLAESFKGNRDVPGWHLDELDIRDNEIGKLPPEVGLLPMDVFLVDGNTFRIPPRRVWEREGTKGLLSWLRGRMD</sequence>
<protein>
    <submittedName>
        <fullName evidence="4">Leucine-rich repeat-containing protein 40</fullName>
    </submittedName>
</protein>
<dbReference type="Pfam" id="PF13855">
    <property type="entry name" value="LRR_8"/>
    <property type="match status" value="1"/>
</dbReference>